<dbReference type="Pfam" id="PF06054">
    <property type="entry name" value="CoiA_nuc"/>
    <property type="match status" value="1"/>
</dbReference>
<evidence type="ECO:0000313" key="3">
    <source>
        <dbReference type="EMBL" id="XCM77736.1"/>
    </source>
</evidence>
<gene>
    <name evidence="3" type="ORF">ABWK59_01670</name>
</gene>
<dbReference type="KEGG" id="kcm:ABWK59_01670"/>
<name>A0AAU8JNB4_9ACTN</name>
<feature type="domain" description="Competence protein CoiA nuclease-like" evidence="2">
    <location>
        <begin position="73"/>
        <end position="154"/>
    </location>
</feature>
<protein>
    <submittedName>
        <fullName evidence="3">Competence protein CoiA</fullName>
    </submittedName>
</protein>
<evidence type="ECO:0000256" key="1">
    <source>
        <dbReference type="SAM" id="MobiDB-lite"/>
    </source>
</evidence>
<organism evidence="3">
    <name type="scientific">Kitasatospora camelliae</name>
    <dbReference type="NCBI Taxonomy" id="3156397"/>
    <lineage>
        <taxon>Bacteria</taxon>
        <taxon>Bacillati</taxon>
        <taxon>Actinomycetota</taxon>
        <taxon>Actinomycetes</taxon>
        <taxon>Kitasatosporales</taxon>
        <taxon>Streptomycetaceae</taxon>
        <taxon>Kitasatospora</taxon>
    </lineage>
</organism>
<dbReference type="RefSeq" id="WP_354637433.1">
    <property type="nucleotide sequence ID" value="NZ_CP159872.1"/>
</dbReference>
<accession>A0AAU8JNB4</accession>
<reference evidence="3" key="1">
    <citation type="submission" date="2024-06" db="EMBL/GenBank/DDBJ databases">
        <title>The genome sequences of Kitasatospora sp. strain HUAS MG31.</title>
        <authorList>
            <person name="Mo P."/>
        </authorList>
    </citation>
    <scope>NUCLEOTIDE SEQUENCE</scope>
    <source>
        <strain evidence="3">HUAS MG31</strain>
    </source>
</reference>
<dbReference type="InterPro" id="IPR010330">
    <property type="entry name" value="CoiA_nuc"/>
</dbReference>
<dbReference type="EMBL" id="CP159872">
    <property type="protein sequence ID" value="XCM77736.1"/>
    <property type="molecule type" value="Genomic_DNA"/>
</dbReference>
<dbReference type="AlphaFoldDB" id="A0AAU8JNB4"/>
<proteinExistence type="predicted"/>
<evidence type="ECO:0000259" key="2">
    <source>
        <dbReference type="Pfam" id="PF06054"/>
    </source>
</evidence>
<feature type="region of interest" description="Disordered" evidence="1">
    <location>
        <begin position="242"/>
        <end position="272"/>
    </location>
</feature>
<sequence>MAFRAVHAQWGTVFAHLPDLGCGRAWEQVWKARPSAPLACDACGHGMHAKTSRTGLRFFAHAPGAPTCALGLESVAHHLLKLELANAARDAGAHAELEARGPDGTWRADVLARDPAGAWAMALEAQLAPITDADITARTERMRADGVASIWFSDRPRPSWLGTVPSVRLERAEGEGPLAIAEGLVRFDEPGWEAVPATLPRFLAWAFARRIVPHAPRTHLRYPQRALATVWTAPQYVAAETAHLEEEERRQRVDDARRAARQQAREKRREGIRARNAVTRAKALAEATAAELDARTRPPGRLWQVARVFRLGVGEALAKLAEEHGITATVGLSTGDPRYAGGVPLVDEHGVPAAVFDPEPARVRGEAFLLLAGMLLIFPNEAGRRRFENASNIRKKHRPLDGYRIEVLDTPAAGPARGHRTVVGPYGEVQPQVRAWGARACTCATPRLVARIQNAEYPAEPSDLMAPSAALFRAECRTCGSRYDKPWRRTGRVPLPRR</sequence>